<dbReference type="PANTHER" id="PTHR11715">
    <property type="entry name" value="GLYCINE CLEAVAGE SYSTEM H PROTEIN"/>
    <property type="match status" value="1"/>
</dbReference>
<feature type="modified residue" description="N6-lipoyllysine" evidence="2">
    <location>
        <position position="64"/>
    </location>
</feature>
<accession>A0A1H3XH28</accession>
<protein>
    <recommendedName>
        <fullName evidence="2">Glycine cleavage system H protein</fullName>
    </recommendedName>
</protein>
<dbReference type="Gene3D" id="2.40.50.100">
    <property type="match status" value="1"/>
</dbReference>
<reference evidence="4 5" key="1">
    <citation type="submission" date="2016-10" db="EMBL/GenBank/DDBJ databases">
        <authorList>
            <person name="de Groot N.N."/>
        </authorList>
    </citation>
    <scope>NUCLEOTIDE SEQUENCE [LARGE SCALE GENOMIC DNA]</scope>
    <source>
        <strain evidence="4 5">SR12</strain>
    </source>
</reference>
<feature type="domain" description="Lipoyl-binding" evidence="3">
    <location>
        <begin position="23"/>
        <end position="104"/>
    </location>
</feature>
<dbReference type="STRING" id="81409.SAMN04515656_10259"/>
<evidence type="ECO:0000313" key="5">
    <source>
        <dbReference type="Proteomes" id="UP000199394"/>
    </source>
</evidence>
<dbReference type="GO" id="GO:0019464">
    <property type="term" value="P:glycine decarboxylation via glycine cleavage system"/>
    <property type="evidence" value="ECO:0007669"/>
    <property type="project" value="UniProtKB-UniRule"/>
</dbReference>
<dbReference type="GO" id="GO:0005829">
    <property type="term" value="C:cytosol"/>
    <property type="evidence" value="ECO:0007669"/>
    <property type="project" value="TreeGrafter"/>
</dbReference>
<comment type="similarity">
    <text evidence="2">Belongs to the GcvH family.</text>
</comment>
<evidence type="ECO:0000256" key="1">
    <source>
        <dbReference type="ARBA" id="ARBA00022823"/>
    </source>
</evidence>
<keyword evidence="1 2" id="KW-0450">Lipoyl</keyword>
<evidence type="ECO:0000259" key="3">
    <source>
        <dbReference type="PROSITE" id="PS50968"/>
    </source>
</evidence>
<dbReference type="AlphaFoldDB" id="A0A1H3XH28"/>
<proteinExistence type="inferred from homology"/>
<dbReference type="Proteomes" id="UP000199394">
    <property type="component" value="Unassembled WGS sequence"/>
</dbReference>
<gene>
    <name evidence="2" type="primary">gcvH</name>
    <name evidence="4" type="ORF">SAMN04515656_10259</name>
</gene>
<dbReference type="PANTHER" id="PTHR11715:SF3">
    <property type="entry name" value="GLYCINE CLEAVAGE SYSTEM H PROTEIN-RELATED"/>
    <property type="match status" value="1"/>
</dbReference>
<dbReference type="HAMAP" id="MF_00272">
    <property type="entry name" value="GcvH"/>
    <property type="match status" value="1"/>
</dbReference>
<dbReference type="InterPro" id="IPR033753">
    <property type="entry name" value="GCV_H/Fam206"/>
</dbReference>
<dbReference type="InterPro" id="IPR000089">
    <property type="entry name" value="Biotin_lipoyl"/>
</dbReference>
<dbReference type="RefSeq" id="WP_090304376.1">
    <property type="nucleotide sequence ID" value="NZ_FNRK01000002.1"/>
</dbReference>
<keyword evidence="5" id="KW-1185">Reference proteome</keyword>
<dbReference type="InterPro" id="IPR002930">
    <property type="entry name" value="GCV_H"/>
</dbReference>
<dbReference type="GO" id="GO:0005960">
    <property type="term" value="C:glycine cleavage complex"/>
    <property type="evidence" value="ECO:0007669"/>
    <property type="project" value="InterPro"/>
</dbReference>
<dbReference type="NCBIfam" id="NF002270">
    <property type="entry name" value="PRK01202.1"/>
    <property type="match status" value="1"/>
</dbReference>
<dbReference type="EMBL" id="FNRK01000002">
    <property type="protein sequence ID" value="SDZ98659.1"/>
    <property type="molecule type" value="Genomic_DNA"/>
</dbReference>
<dbReference type="CDD" id="cd06848">
    <property type="entry name" value="GCS_H"/>
    <property type="match status" value="1"/>
</dbReference>
<evidence type="ECO:0000256" key="2">
    <source>
        <dbReference type="HAMAP-Rule" id="MF_00272"/>
    </source>
</evidence>
<sequence>MNIPANLKYDVEQHLWFDIDGDTVAIGITDFAQDQLGDILFVDLPESDDEFAEGEEFTEVESGKKATAIEIPFGMTIIEANEELDDEPEKINEDAYAAWIVKAKVEDPSVFDDLGDAAAYEAAIAE</sequence>
<comment type="cofactor">
    <cofactor evidence="2">
        <name>(R)-lipoate</name>
        <dbReference type="ChEBI" id="CHEBI:83088"/>
    </cofactor>
    <text evidence="2">Binds 1 lipoyl cofactor covalently.</text>
</comment>
<dbReference type="GO" id="GO:0009249">
    <property type="term" value="P:protein lipoylation"/>
    <property type="evidence" value="ECO:0007669"/>
    <property type="project" value="TreeGrafter"/>
</dbReference>
<dbReference type="OrthoDB" id="9796712at2"/>
<evidence type="ECO:0000313" key="4">
    <source>
        <dbReference type="EMBL" id="SDZ98659.1"/>
    </source>
</evidence>
<name>A0A1H3XH28_9FIRM</name>
<dbReference type="Pfam" id="PF01597">
    <property type="entry name" value="GCV_H"/>
    <property type="match status" value="1"/>
</dbReference>
<dbReference type="PROSITE" id="PS50968">
    <property type="entry name" value="BIOTINYL_LIPOYL"/>
    <property type="match status" value="1"/>
</dbReference>
<comment type="function">
    <text evidence="2">The glycine cleavage system catalyzes the degradation of glycine. The H protein shuttles the methylamine group of glycine from the P protein to the T protein.</text>
</comment>
<comment type="subunit">
    <text evidence="2">The glycine cleavage system is composed of four proteins: P, T, L and H.</text>
</comment>
<organism evidence="4 5">
    <name type="scientific">Eubacterium aggregans</name>
    <dbReference type="NCBI Taxonomy" id="81409"/>
    <lineage>
        <taxon>Bacteria</taxon>
        <taxon>Bacillati</taxon>
        <taxon>Bacillota</taxon>
        <taxon>Clostridia</taxon>
        <taxon>Eubacteriales</taxon>
        <taxon>Eubacteriaceae</taxon>
        <taxon>Eubacterium</taxon>
    </lineage>
</organism>
<dbReference type="InterPro" id="IPR011053">
    <property type="entry name" value="Single_hybrid_motif"/>
</dbReference>
<dbReference type="SUPFAM" id="SSF51230">
    <property type="entry name" value="Single hybrid motif"/>
    <property type="match status" value="1"/>
</dbReference>